<gene>
    <name evidence="14" type="ORF">N7517_007060</name>
</gene>
<evidence type="ECO:0000256" key="5">
    <source>
        <dbReference type="ARBA" id="ARBA00022448"/>
    </source>
</evidence>
<keyword evidence="6" id="KW-0679">Respiratory chain</keyword>
<keyword evidence="8" id="KW-0999">Mitochondrion inner membrane</keyword>
<evidence type="ECO:0000313" key="15">
    <source>
        <dbReference type="Proteomes" id="UP001147752"/>
    </source>
</evidence>
<comment type="subcellular location">
    <subcellularLocation>
        <location evidence="2">Mitochondrion inner membrane</location>
        <topology evidence="2">Single-pass membrane protein</topology>
        <orientation evidence="2">Matrix side</orientation>
    </subcellularLocation>
</comment>
<dbReference type="GO" id="GO:0005743">
    <property type="term" value="C:mitochondrial inner membrane"/>
    <property type="evidence" value="ECO:0007669"/>
    <property type="project" value="UniProtKB-SubCell"/>
</dbReference>
<organism evidence="14 15">
    <name type="scientific">Penicillium concentricum</name>
    <dbReference type="NCBI Taxonomy" id="293559"/>
    <lineage>
        <taxon>Eukaryota</taxon>
        <taxon>Fungi</taxon>
        <taxon>Dikarya</taxon>
        <taxon>Ascomycota</taxon>
        <taxon>Pezizomycotina</taxon>
        <taxon>Eurotiomycetes</taxon>
        <taxon>Eurotiomycetidae</taxon>
        <taxon>Eurotiales</taxon>
        <taxon>Aspergillaceae</taxon>
        <taxon>Penicillium</taxon>
    </lineage>
</organism>
<evidence type="ECO:0000256" key="7">
    <source>
        <dbReference type="ARBA" id="ARBA00022692"/>
    </source>
</evidence>
<keyword evidence="11" id="KW-0496">Mitochondrion</keyword>
<evidence type="ECO:0000256" key="1">
    <source>
        <dbReference type="ARBA" id="ARBA00003195"/>
    </source>
</evidence>
<evidence type="ECO:0000256" key="11">
    <source>
        <dbReference type="ARBA" id="ARBA00023128"/>
    </source>
</evidence>
<dbReference type="GeneID" id="81463973"/>
<feature type="transmembrane region" description="Helical" evidence="13">
    <location>
        <begin position="7"/>
        <end position="28"/>
    </location>
</feature>
<evidence type="ECO:0000256" key="12">
    <source>
        <dbReference type="ARBA" id="ARBA00023136"/>
    </source>
</evidence>
<keyword evidence="9" id="KW-0249">Electron transport</keyword>
<comment type="function">
    <text evidence="1">Accessory subunit of the mitochondrial membrane respiratory chain NADH dehydrogenase (Complex I), that is believed not to be involved in catalysis. Complex I functions in the transfer of electrons from NADH to the respiratory chain. The immediate electron acceptor for the enzyme is believed to be ubiquinone.</text>
</comment>
<evidence type="ECO:0000256" key="4">
    <source>
        <dbReference type="ARBA" id="ARBA00016392"/>
    </source>
</evidence>
<protein>
    <recommendedName>
        <fullName evidence="4">NADH dehydrogenase [ubiquinone] 1 alpha subcomplex subunit 1</fullName>
    </recommendedName>
</protein>
<reference evidence="14" key="1">
    <citation type="submission" date="2022-12" db="EMBL/GenBank/DDBJ databases">
        <authorList>
            <person name="Petersen C."/>
        </authorList>
    </citation>
    <scope>NUCLEOTIDE SEQUENCE</scope>
    <source>
        <strain evidence="14">IBT 3081</strain>
    </source>
</reference>
<keyword evidence="5" id="KW-0813">Transport</keyword>
<comment type="similarity">
    <text evidence="3">Belongs to the complex I NDUFA1 subunit family.</text>
</comment>
<reference evidence="14" key="2">
    <citation type="journal article" date="2023" name="IMA Fungus">
        <title>Comparative genomic study of the Penicillium genus elucidates a diverse pangenome and 15 lateral gene transfer events.</title>
        <authorList>
            <person name="Petersen C."/>
            <person name="Sorensen T."/>
            <person name="Nielsen M.R."/>
            <person name="Sondergaard T.E."/>
            <person name="Sorensen J.L."/>
            <person name="Fitzpatrick D.A."/>
            <person name="Frisvad J.C."/>
            <person name="Nielsen K.L."/>
        </authorList>
    </citation>
    <scope>NUCLEOTIDE SEQUENCE</scope>
    <source>
        <strain evidence="14">IBT 3081</strain>
    </source>
</reference>
<evidence type="ECO:0000313" key="14">
    <source>
        <dbReference type="EMBL" id="KAJ5375054.1"/>
    </source>
</evidence>
<evidence type="ECO:0000256" key="8">
    <source>
        <dbReference type="ARBA" id="ARBA00022792"/>
    </source>
</evidence>
<keyword evidence="12 13" id="KW-0472">Membrane</keyword>
<proteinExistence type="inferred from homology"/>
<dbReference type="InterPro" id="IPR017384">
    <property type="entry name" value="NADH_Ub_cplx-1_asu_su-1"/>
</dbReference>
<dbReference type="PANTHER" id="PTHR17098:SF2">
    <property type="entry name" value="NADH DEHYDROGENASE [UBIQUINONE] 1 ALPHA SUBCOMPLEX SUBUNIT 1"/>
    <property type="match status" value="1"/>
</dbReference>
<keyword evidence="10 13" id="KW-1133">Transmembrane helix</keyword>
<dbReference type="Proteomes" id="UP001147752">
    <property type="component" value="Unassembled WGS sequence"/>
</dbReference>
<dbReference type="OrthoDB" id="1920692at2759"/>
<keyword evidence="7 13" id="KW-0812">Transmembrane</keyword>
<evidence type="ECO:0000256" key="6">
    <source>
        <dbReference type="ARBA" id="ARBA00022660"/>
    </source>
</evidence>
<dbReference type="Pfam" id="PF15879">
    <property type="entry name" value="MWFE"/>
    <property type="match status" value="1"/>
</dbReference>
<comment type="caution">
    <text evidence="14">The sequence shown here is derived from an EMBL/GenBank/DDBJ whole genome shotgun (WGS) entry which is preliminary data.</text>
</comment>
<evidence type="ECO:0000256" key="13">
    <source>
        <dbReference type="SAM" id="Phobius"/>
    </source>
</evidence>
<accession>A0A9W9VBX9</accession>
<evidence type="ECO:0000256" key="9">
    <source>
        <dbReference type="ARBA" id="ARBA00022982"/>
    </source>
</evidence>
<dbReference type="RefSeq" id="XP_056581040.1">
    <property type="nucleotide sequence ID" value="XM_056724790.1"/>
</dbReference>
<dbReference type="EMBL" id="JAPZBT010000002">
    <property type="protein sequence ID" value="KAJ5375054.1"/>
    <property type="molecule type" value="Genomic_DNA"/>
</dbReference>
<evidence type="ECO:0000256" key="10">
    <source>
        <dbReference type="ARBA" id="ARBA00022989"/>
    </source>
</evidence>
<evidence type="ECO:0000256" key="3">
    <source>
        <dbReference type="ARBA" id="ARBA00009960"/>
    </source>
</evidence>
<evidence type="ECO:0000256" key="2">
    <source>
        <dbReference type="ARBA" id="ARBA00004298"/>
    </source>
</evidence>
<sequence>MGVPFEALLPYGIIMGMFGVTGYGLHYVKRFANDGKKARWNRDLWDRVTNDGERPAHHRLIPRAVQQPPSAHRIRSQQPMEDRESDLLVSKIAASFPLRSMSAPSLHRDHTYPLQFL</sequence>
<keyword evidence="15" id="KW-1185">Reference proteome</keyword>
<dbReference type="PANTHER" id="PTHR17098">
    <property type="entry name" value="NADH-UBIQUINONE OXIDOREDUCTASE MWFE SUBUNIT"/>
    <property type="match status" value="1"/>
</dbReference>
<dbReference type="AlphaFoldDB" id="A0A9W9VBX9"/>
<name>A0A9W9VBX9_9EURO</name>